<dbReference type="PIRSF" id="PIRSF011484">
    <property type="entry name" value="YaeQ"/>
    <property type="match status" value="1"/>
</dbReference>
<dbReference type="Gene3D" id="3.10.640.10">
    <property type="entry name" value="Restriction endonuclease-like alpha-beta roll domain"/>
    <property type="match status" value="1"/>
</dbReference>
<dbReference type="KEGG" id="ocm:CBP12_07395"/>
<sequence length="178" mass="20647">MALPAAIHKVQLNISDLHRHYYQEHSFTLAQHPSETNIRLMVRLLAFIRHAHPSLRFTKGLSSDDEPELWLNADDGRILMWIELGEPSVKRIKQALSRAEQVLVYSYGGRSAELWWEKHHTQLSSLPRLAIYHLSDPQPQRLASLCQRNIELFATLQESEVQLTDGEHSLDLALQQWR</sequence>
<organism evidence="1 2">
    <name type="scientific">Oceanisphaera avium</name>
    <dbReference type="NCBI Taxonomy" id="1903694"/>
    <lineage>
        <taxon>Bacteria</taxon>
        <taxon>Pseudomonadati</taxon>
        <taxon>Pseudomonadota</taxon>
        <taxon>Gammaproteobacteria</taxon>
        <taxon>Aeromonadales</taxon>
        <taxon>Aeromonadaceae</taxon>
        <taxon>Oceanisphaera</taxon>
    </lineage>
</organism>
<dbReference type="Proteomes" id="UP000243793">
    <property type="component" value="Chromosome"/>
</dbReference>
<dbReference type="InterPro" id="IPR038590">
    <property type="entry name" value="YaeQ_sf"/>
</dbReference>
<dbReference type="SUPFAM" id="SSF52980">
    <property type="entry name" value="Restriction endonuclease-like"/>
    <property type="match status" value="1"/>
</dbReference>
<accession>A0A1Y0CXK9</accession>
<evidence type="ECO:0000313" key="2">
    <source>
        <dbReference type="Proteomes" id="UP000243793"/>
    </source>
</evidence>
<protein>
    <recommendedName>
        <fullName evidence="3">YaeQ family protein</fullName>
    </recommendedName>
</protein>
<dbReference type="InterPro" id="IPR011335">
    <property type="entry name" value="Restrct_endonuc-II-like"/>
</dbReference>
<dbReference type="PANTHER" id="PTHR38784:SF1">
    <property type="entry name" value="SUCROSE PHOSPHORYLASE"/>
    <property type="match status" value="1"/>
</dbReference>
<proteinExistence type="predicted"/>
<dbReference type="RefSeq" id="WP_086963858.1">
    <property type="nucleotide sequence ID" value="NZ_CP021376.1"/>
</dbReference>
<dbReference type="AlphaFoldDB" id="A0A1Y0CXK9"/>
<dbReference type="EMBL" id="CP021376">
    <property type="protein sequence ID" value="ART79988.1"/>
    <property type="molecule type" value="Genomic_DNA"/>
</dbReference>
<dbReference type="PANTHER" id="PTHR38784">
    <property type="entry name" value="SUCROSE PHOSPHORYLASE"/>
    <property type="match status" value="1"/>
</dbReference>
<name>A0A1Y0CXK9_9GAMM</name>
<keyword evidence="2" id="KW-1185">Reference proteome</keyword>
<dbReference type="InterPro" id="IPR009822">
    <property type="entry name" value="YaeQ"/>
</dbReference>
<gene>
    <name evidence="1" type="ORF">CBP12_07395</name>
</gene>
<dbReference type="OrthoDB" id="5293309at2"/>
<evidence type="ECO:0008006" key="3">
    <source>
        <dbReference type="Google" id="ProtNLM"/>
    </source>
</evidence>
<dbReference type="SMART" id="SM01322">
    <property type="entry name" value="YaeQ"/>
    <property type="match status" value="1"/>
</dbReference>
<reference evidence="2" key="1">
    <citation type="submission" date="2017-05" db="EMBL/GenBank/DDBJ databases">
        <authorList>
            <person name="Sung H."/>
        </authorList>
    </citation>
    <scope>NUCLEOTIDE SEQUENCE [LARGE SCALE GENOMIC DNA]</scope>
    <source>
        <strain evidence="2">AMac2203</strain>
    </source>
</reference>
<evidence type="ECO:0000313" key="1">
    <source>
        <dbReference type="EMBL" id="ART79988.1"/>
    </source>
</evidence>
<dbReference type="Pfam" id="PF07152">
    <property type="entry name" value="YaeQ"/>
    <property type="match status" value="1"/>
</dbReference>